<protein>
    <submittedName>
        <fullName evidence="1">Uncharacterized protein</fullName>
    </submittedName>
</protein>
<reference evidence="1" key="1">
    <citation type="submission" date="2018-04" db="EMBL/GenBank/DDBJ databases">
        <title>Whole genome sequencing of Hypsizygus marmoreus.</title>
        <authorList>
            <person name="Choi I.-G."/>
            <person name="Min B."/>
            <person name="Kim J.-G."/>
            <person name="Kim S."/>
            <person name="Oh Y.-L."/>
            <person name="Kong W.-S."/>
            <person name="Park H."/>
            <person name="Jeong J."/>
            <person name="Song E.-S."/>
        </authorList>
    </citation>
    <scope>NUCLEOTIDE SEQUENCE [LARGE SCALE GENOMIC DNA]</scope>
    <source>
        <strain evidence="1">51987-8</strain>
    </source>
</reference>
<organism evidence="1 2">
    <name type="scientific">Hypsizygus marmoreus</name>
    <name type="common">White beech mushroom</name>
    <name type="synonym">Agaricus marmoreus</name>
    <dbReference type="NCBI Taxonomy" id="39966"/>
    <lineage>
        <taxon>Eukaryota</taxon>
        <taxon>Fungi</taxon>
        <taxon>Dikarya</taxon>
        <taxon>Basidiomycota</taxon>
        <taxon>Agaricomycotina</taxon>
        <taxon>Agaricomycetes</taxon>
        <taxon>Agaricomycetidae</taxon>
        <taxon>Agaricales</taxon>
        <taxon>Tricholomatineae</taxon>
        <taxon>Lyophyllaceae</taxon>
        <taxon>Hypsizygus</taxon>
    </lineage>
</organism>
<sequence length="179" mass="20482">MLIQTSRINQMRHLVMFETKSNTTNISGAHGRNGVDLMCNVCPVHDELEPHSVRDLHQIQRRMLLCSTIVHHVNCLAIDGVCDFSWKDQPTPSFHYDKPAQHRRSPRITRIRAENVEFLYNVVGETPVANLGIKTTSPWRFGILERMDTIEPWIWNYGALINSTSEDNFAKAISSTPNN</sequence>
<dbReference type="AlphaFoldDB" id="A0A369KCQ6"/>
<dbReference type="Proteomes" id="UP000076154">
    <property type="component" value="Unassembled WGS sequence"/>
</dbReference>
<gene>
    <name evidence="1" type="ORF">Hypma_007316</name>
</gene>
<comment type="caution">
    <text evidence="1">The sequence shown here is derived from an EMBL/GenBank/DDBJ whole genome shotgun (WGS) entry which is preliminary data.</text>
</comment>
<dbReference type="InParanoid" id="A0A369KCQ6"/>
<keyword evidence="2" id="KW-1185">Reference proteome</keyword>
<accession>A0A369KCQ6</accession>
<proteinExistence type="predicted"/>
<evidence type="ECO:0000313" key="2">
    <source>
        <dbReference type="Proteomes" id="UP000076154"/>
    </source>
</evidence>
<dbReference type="EMBL" id="LUEZ02000005">
    <property type="protein sequence ID" value="RDB30445.1"/>
    <property type="molecule type" value="Genomic_DNA"/>
</dbReference>
<evidence type="ECO:0000313" key="1">
    <source>
        <dbReference type="EMBL" id="RDB30445.1"/>
    </source>
</evidence>
<name>A0A369KCQ6_HYPMA</name>